<gene>
    <name evidence="2" type="ORF">HNR30_001698</name>
</gene>
<feature type="compositionally biased region" description="Basic and acidic residues" evidence="1">
    <location>
        <begin position="68"/>
        <end position="83"/>
    </location>
</feature>
<dbReference type="Proteomes" id="UP000530928">
    <property type="component" value="Unassembled WGS sequence"/>
</dbReference>
<feature type="compositionally biased region" description="Low complexity" evidence="1">
    <location>
        <begin position="1"/>
        <end position="28"/>
    </location>
</feature>
<accession>A0A7W0CG39</accession>
<feature type="region of interest" description="Disordered" evidence="1">
    <location>
        <begin position="576"/>
        <end position="627"/>
    </location>
</feature>
<evidence type="ECO:0000256" key="1">
    <source>
        <dbReference type="SAM" id="MobiDB-lite"/>
    </source>
</evidence>
<feature type="compositionally biased region" description="Acidic residues" evidence="1">
    <location>
        <begin position="579"/>
        <end position="592"/>
    </location>
</feature>
<feature type="compositionally biased region" description="Pro residues" evidence="1">
    <location>
        <begin position="613"/>
        <end position="624"/>
    </location>
</feature>
<feature type="region of interest" description="Disordered" evidence="1">
    <location>
        <begin position="646"/>
        <end position="699"/>
    </location>
</feature>
<dbReference type="AlphaFoldDB" id="A0A7W0CG39"/>
<sequence length="699" mass="76211">MSITPTGSRSPSRSRSTSRSPSGSRKASPSPPPTPGRNIEGFYGDDADPIQTDDPDVQNDPDDQDEQMVTKRDGDSPRDSPRDSDEEGQEEDDEGDDEDSSAGIDTAQQMIAADTQQELPYTRADVRNFLVNDMKATPASDPFEILQAISKFDQPGHPLVWQAVADVLKITAGGWAGTLAAATLNCGRAADIDLHDAVKTFCGQNGLDYAEFVAALEDEGHPLFGKPSRAPRNLFEAGWRDMDENVAKLVKKQLEARHGSMRTAMNRNQPLGTSLTASGSPEQHSLDRLAWVLATLHSQRQCVAVAKLKTHELRLFANKPDDRMEADFRRLLQAADDQLTGVQEMTQSLLNDMTKKPLRGMSQEKTNQTSLRRLTKTLKYLTQLSQDWADLRVMAHTAQNQHGKMSQHVHAETQAGALVVKRRMDLRRNTATKPVVQLPQQLDPDLAQLNGAAAQTQQMVAATQVTRDVQEAEFAIGISKLCCFYCWLMLSAVAQTEGLDVTVSSTHFDTYKWPLPAELTSADILRAFLGIPATGGTPTEQQLNATLLDPDGPRKIASAIQNMKLPAKADAISDYYSSGEEEGDDGASDEDTPMSPIPTDDEADDPQSSPVRPATPPPSPPPTTPQVVPKLLFTIKFNNKPAAAVPATKPIQTAITKNSQKPTPTAVSTRRSTRAGAIQANLNLQQSLDEEKKPETWNG</sequence>
<feature type="compositionally biased region" description="Acidic residues" evidence="1">
    <location>
        <begin position="84"/>
        <end position="100"/>
    </location>
</feature>
<feature type="compositionally biased region" description="Acidic residues" evidence="1">
    <location>
        <begin position="43"/>
        <end position="66"/>
    </location>
</feature>
<dbReference type="RefSeq" id="WP_181609186.1">
    <property type="nucleotide sequence ID" value="NZ_BAABAM010000006.1"/>
</dbReference>
<feature type="compositionally biased region" description="Basic and acidic residues" evidence="1">
    <location>
        <begin position="689"/>
        <end position="699"/>
    </location>
</feature>
<organism evidence="2 3">
    <name type="scientific">Nonomuraea soli</name>
    <dbReference type="NCBI Taxonomy" id="1032476"/>
    <lineage>
        <taxon>Bacteria</taxon>
        <taxon>Bacillati</taxon>
        <taxon>Actinomycetota</taxon>
        <taxon>Actinomycetes</taxon>
        <taxon>Streptosporangiales</taxon>
        <taxon>Streptosporangiaceae</taxon>
        <taxon>Nonomuraea</taxon>
    </lineage>
</organism>
<name>A0A7W0CG39_9ACTN</name>
<evidence type="ECO:0000313" key="3">
    <source>
        <dbReference type="Proteomes" id="UP000530928"/>
    </source>
</evidence>
<feature type="region of interest" description="Disordered" evidence="1">
    <location>
        <begin position="1"/>
        <end position="102"/>
    </location>
</feature>
<dbReference type="EMBL" id="JACDUR010000002">
    <property type="protein sequence ID" value="MBA2890357.1"/>
    <property type="molecule type" value="Genomic_DNA"/>
</dbReference>
<evidence type="ECO:0000313" key="2">
    <source>
        <dbReference type="EMBL" id="MBA2890357.1"/>
    </source>
</evidence>
<comment type="caution">
    <text evidence="2">The sequence shown here is derived from an EMBL/GenBank/DDBJ whole genome shotgun (WGS) entry which is preliminary data.</text>
</comment>
<protein>
    <submittedName>
        <fullName evidence="2">Uncharacterized protein</fullName>
    </submittedName>
</protein>
<feature type="region of interest" description="Disordered" evidence="1">
    <location>
        <begin position="258"/>
        <end position="280"/>
    </location>
</feature>
<reference evidence="2 3" key="1">
    <citation type="submission" date="2020-07" db="EMBL/GenBank/DDBJ databases">
        <title>Genomic Encyclopedia of Type Strains, Phase IV (KMG-IV): sequencing the most valuable type-strain genomes for metagenomic binning, comparative biology and taxonomic classification.</title>
        <authorList>
            <person name="Goeker M."/>
        </authorList>
    </citation>
    <scope>NUCLEOTIDE SEQUENCE [LARGE SCALE GENOMIC DNA]</scope>
    <source>
        <strain evidence="2 3">DSM 45533</strain>
    </source>
</reference>
<feature type="compositionally biased region" description="Polar residues" evidence="1">
    <location>
        <begin position="650"/>
        <end position="670"/>
    </location>
</feature>
<proteinExistence type="predicted"/>
<feature type="compositionally biased region" description="Polar residues" evidence="1">
    <location>
        <begin position="263"/>
        <end position="280"/>
    </location>
</feature>
<keyword evidence="3" id="KW-1185">Reference proteome</keyword>